<keyword evidence="3" id="KW-1185">Reference proteome</keyword>
<dbReference type="Proteomes" id="UP000230233">
    <property type="component" value="Chromosome X"/>
</dbReference>
<sequence>MIWQISLLILLFSISIIMPAEQTFHIPSDFSRIPIEFVALQDTGAVLTHSRKGLVAIGEKKTEVPVVGSKRRNMNYEANIFQVDFVDSPEVGVLENTFTMQWQAIGNTTQVHFTGTGGSLAGGEGNPGVLIIDDEMIKVNLLQKRIDGSFYLEANEDFLMIVAKSKANGSPDVETLQASQFPASGVKLPIGYWHSVPFPIPGAGKLHLVELVAKTDKNAVINVAETTGAPLRIPIKTVVDDDEQNDSA</sequence>
<evidence type="ECO:0000256" key="1">
    <source>
        <dbReference type="SAM" id="SignalP"/>
    </source>
</evidence>
<proteinExistence type="predicted"/>
<reference evidence="3" key="1">
    <citation type="submission" date="2017-10" db="EMBL/GenBank/DDBJ databases">
        <title>Rapid genome shrinkage in a self-fertile nematode reveals novel sperm competition proteins.</title>
        <authorList>
            <person name="Yin D."/>
            <person name="Schwarz E.M."/>
            <person name="Thomas C.G."/>
            <person name="Felde R.L."/>
            <person name="Korf I.F."/>
            <person name="Cutter A.D."/>
            <person name="Schartner C.M."/>
            <person name="Ralston E.J."/>
            <person name="Meyer B.J."/>
            <person name="Haag E.S."/>
        </authorList>
    </citation>
    <scope>NUCLEOTIDE SEQUENCE [LARGE SCALE GENOMIC DNA]</scope>
    <source>
        <strain evidence="3">JU1422</strain>
    </source>
</reference>
<gene>
    <name evidence="2" type="primary">Cni-K09E2.3</name>
    <name evidence="2" type="synonym">Cnig_chr_X.g25428</name>
    <name evidence="2" type="ORF">B9Z55_025428</name>
</gene>
<evidence type="ECO:0000313" key="3">
    <source>
        <dbReference type="Proteomes" id="UP000230233"/>
    </source>
</evidence>
<feature type="chain" id="PRO_5013774663" evidence="1">
    <location>
        <begin position="23"/>
        <end position="248"/>
    </location>
</feature>
<name>A0A2G5SYN0_9PELO</name>
<comment type="caution">
    <text evidence="2">The sequence shown here is derived from an EMBL/GenBank/DDBJ whole genome shotgun (WGS) entry which is preliminary data.</text>
</comment>
<organism evidence="2 3">
    <name type="scientific">Caenorhabditis nigoni</name>
    <dbReference type="NCBI Taxonomy" id="1611254"/>
    <lineage>
        <taxon>Eukaryota</taxon>
        <taxon>Metazoa</taxon>
        <taxon>Ecdysozoa</taxon>
        <taxon>Nematoda</taxon>
        <taxon>Chromadorea</taxon>
        <taxon>Rhabditida</taxon>
        <taxon>Rhabditina</taxon>
        <taxon>Rhabditomorpha</taxon>
        <taxon>Rhabditoidea</taxon>
        <taxon>Rhabditidae</taxon>
        <taxon>Peloderinae</taxon>
        <taxon>Caenorhabditis</taxon>
    </lineage>
</organism>
<dbReference type="AlphaFoldDB" id="A0A2G5SYN0"/>
<feature type="signal peptide" evidence="1">
    <location>
        <begin position="1"/>
        <end position="22"/>
    </location>
</feature>
<evidence type="ECO:0000313" key="2">
    <source>
        <dbReference type="EMBL" id="PIC20130.1"/>
    </source>
</evidence>
<protein>
    <submittedName>
        <fullName evidence="2">Uncharacterized protein</fullName>
    </submittedName>
</protein>
<dbReference type="STRING" id="1611254.A0A2G5SYN0"/>
<dbReference type="EMBL" id="PDUG01000006">
    <property type="protein sequence ID" value="PIC20130.1"/>
    <property type="molecule type" value="Genomic_DNA"/>
</dbReference>
<dbReference type="OrthoDB" id="5781422at2759"/>
<accession>A0A2G5SYN0</accession>
<keyword evidence="1" id="KW-0732">Signal</keyword>